<reference evidence="1 2" key="1">
    <citation type="submission" date="2020-08" db="EMBL/GenBank/DDBJ databases">
        <authorList>
            <person name="Newling K."/>
            <person name="Davey J."/>
            <person name="Forrester S."/>
        </authorList>
    </citation>
    <scope>NUCLEOTIDE SEQUENCE [LARGE SCALE GENOMIC DNA]</scope>
    <source>
        <strain evidence="2">Crithidia deanei Carvalho (ATCC PRA-265)</strain>
    </source>
</reference>
<gene>
    <name evidence="1" type="ORF">ADEAN_000090700</name>
</gene>
<dbReference type="Proteomes" id="UP000515908">
    <property type="component" value="Chromosome 02"/>
</dbReference>
<dbReference type="EMBL" id="LR877146">
    <property type="protein sequence ID" value="CAD2213466.1"/>
    <property type="molecule type" value="Genomic_DNA"/>
</dbReference>
<protein>
    <submittedName>
        <fullName evidence="1">Uncharacterized protein</fullName>
    </submittedName>
</protein>
<organism evidence="1 2">
    <name type="scientific">Angomonas deanei</name>
    <dbReference type="NCBI Taxonomy" id="59799"/>
    <lineage>
        <taxon>Eukaryota</taxon>
        <taxon>Discoba</taxon>
        <taxon>Euglenozoa</taxon>
        <taxon>Kinetoplastea</taxon>
        <taxon>Metakinetoplastina</taxon>
        <taxon>Trypanosomatida</taxon>
        <taxon>Trypanosomatidae</taxon>
        <taxon>Strigomonadinae</taxon>
        <taxon>Angomonas</taxon>
    </lineage>
</organism>
<accession>A0A7G2C1F5</accession>
<evidence type="ECO:0000313" key="2">
    <source>
        <dbReference type="Proteomes" id="UP000515908"/>
    </source>
</evidence>
<dbReference type="VEuPathDB" id="TriTrypDB:ADEAN_000090700"/>
<evidence type="ECO:0000313" key="1">
    <source>
        <dbReference type="EMBL" id="CAD2213466.1"/>
    </source>
</evidence>
<sequence>MLDHYQNVLLIYIGGHHHLERPIAHSQECHFVGGVDGSYGGRGYGNKTLQCVHITPNILHVIAKAVVFQYLSRGGVSDVIPHHPTVTRYTFEGFFYCIDVRVPLHLRSRIGTHSEILLKYSAPNEREREKAVLLP</sequence>
<keyword evidence="2" id="KW-1185">Reference proteome</keyword>
<dbReference type="AlphaFoldDB" id="A0A7G2C1F5"/>
<proteinExistence type="predicted"/>
<name>A0A7G2C1F5_9TRYP</name>